<evidence type="ECO:0000313" key="2">
    <source>
        <dbReference type="EMBL" id="RGP63911.1"/>
    </source>
</evidence>
<accession>A0A395RUX0</accession>
<name>A0A395RUX0_FUSSP</name>
<reference evidence="2 3" key="1">
    <citation type="journal article" date="2018" name="PLoS Pathog.">
        <title>Evolution of structural diversity of trichothecenes, a family of toxins produced by plant pathogenic and entomopathogenic fungi.</title>
        <authorList>
            <person name="Proctor R.H."/>
            <person name="McCormick S.P."/>
            <person name="Kim H.S."/>
            <person name="Cardoza R.E."/>
            <person name="Stanley A.M."/>
            <person name="Lindo L."/>
            <person name="Kelly A."/>
            <person name="Brown D.W."/>
            <person name="Lee T."/>
            <person name="Vaughan M.M."/>
            <person name="Alexander N.J."/>
            <person name="Busman M."/>
            <person name="Gutierrez S."/>
        </authorList>
    </citation>
    <scope>NUCLEOTIDE SEQUENCE [LARGE SCALE GENOMIC DNA]</scope>
    <source>
        <strain evidence="2 3">NRRL 3299</strain>
    </source>
</reference>
<dbReference type="AlphaFoldDB" id="A0A395RUX0"/>
<gene>
    <name evidence="2" type="ORF">FSPOR_8238</name>
</gene>
<protein>
    <submittedName>
        <fullName evidence="2">Uncharacterized protein</fullName>
    </submittedName>
</protein>
<comment type="caution">
    <text evidence="2">The sequence shown here is derived from an EMBL/GenBank/DDBJ whole genome shotgun (WGS) entry which is preliminary data.</text>
</comment>
<proteinExistence type="predicted"/>
<dbReference type="EMBL" id="PXOF01000122">
    <property type="protein sequence ID" value="RGP63911.1"/>
    <property type="molecule type" value="Genomic_DNA"/>
</dbReference>
<evidence type="ECO:0000313" key="3">
    <source>
        <dbReference type="Proteomes" id="UP000266152"/>
    </source>
</evidence>
<keyword evidence="3" id="KW-1185">Reference proteome</keyword>
<evidence type="ECO:0000256" key="1">
    <source>
        <dbReference type="SAM" id="MobiDB-lite"/>
    </source>
</evidence>
<organism evidence="2 3">
    <name type="scientific">Fusarium sporotrichioides</name>
    <dbReference type="NCBI Taxonomy" id="5514"/>
    <lineage>
        <taxon>Eukaryota</taxon>
        <taxon>Fungi</taxon>
        <taxon>Dikarya</taxon>
        <taxon>Ascomycota</taxon>
        <taxon>Pezizomycotina</taxon>
        <taxon>Sordariomycetes</taxon>
        <taxon>Hypocreomycetidae</taxon>
        <taxon>Hypocreales</taxon>
        <taxon>Nectriaceae</taxon>
        <taxon>Fusarium</taxon>
    </lineage>
</organism>
<sequence length="537" mass="60524">MVKNMNRLRQPLFGETGWTQKSCHASFNLPSLPPPSPSPDDYQPDTGQNLLDEGLGGDLGSGYEPQVGNQMPTNEMLQLIDWDYIDVLANQWLLPAVDTTSVDLLELTFDSAPPDRAREDHPALDMPCDAQNDLRSPLSWSPDFSYEEQSEQTCGCGGGQTGGSDVARENDQVAQVIAQFKEAGINEAPKLEQNYNCAVKKENDGSSEIPELPLGDIQDVQPFSRKNAKNIYISNWVLEKQLCQRILLKLVDKLNHFNNKNDFDTYVIKVRSSDADPLYKIMLNAVSSQGNYLGGCVPLPMGESATSQVALARNHCAFSERTSTPVVSSLQHQRSKWSPARPWRSWEGQGGFLGHFAFGTAGHREVDKMGRMTRAKKRAIQKKAKWTDKHVWQYFIRRPSKTCRLINNAKDMKNVCARLITQSNPEAEPWNGVLRDLQAVSLNPFSEWIDITGIHDKIYGLFEDVPGLSIEVCRVKGHKNVKLFVMTPPSYVDDKENDFRTIDFRSRAMDMDKLLAEWKIDDVDVEIWEANFQLVVV</sequence>
<feature type="region of interest" description="Disordered" evidence="1">
    <location>
        <begin position="24"/>
        <end position="70"/>
    </location>
</feature>
<dbReference type="Proteomes" id="UP000266152">
    <property type="component" value="Unassembled WGS sequence"/>
</dbReference>